<evidence type="ECO:0000313" key="5">
    <source>
        <dbReference type="Proteomes" id="UP000585474"/>
    </source>
</evidence>
<comment type="caution">
    <text evidence="2">The sequence shown here is derived from an EMBL/GenBank/DDBJ whole genome shotgun (WGS) entry which is preliminary data.</text>
</comment>
<reference evidence="2" key="2">
    <citation type="submission" date="2020-08" db="EMBL/GenBank/DDBJ databases">
        <title>De Novo Assembly of kiwifruit Actinidia rufa.</title>
        <authorList>
            <person name="Sugita-Konishi S."/>
            <person name="Sato K."/>
            <person name="Mori E."/>
            <person name="Abe Y."/>
            <person name="Kisaki G."/>
            <person name="Hamano K."/>
            <person name="Suezawa K."/>
            <person name="Otani M."/>
            <person name="Fukuda T."/>
            <person name="Manabe T."/>
            <person name="Gomi K."/>
            <person name="Tabuchi M."/>
            <person name="Akimitsu K."/>
            <person name="Kataoka I."/>
        </authorList>
    </citation>
    <scope>NUCLEOTIDE SEQUENCE</scope>
    <source>
        <strain evidence="5">cv. Fuchu</strain>
        <strain evidence="2">Fuchu</strain>
    </source>
</reference>
<dbReference type="OrthoDB" id="1796202at2759"/>
<dbReference type="EMBL" id="BJWL01000023">
    <property type="protein sequence ID" value="GFZ12090.1"/>
    <property type="molecule type" value="Genomic_DNA"/>
</dbReference>
<proteinExistence type="predicted"/>
<accession>A0A7J0D8L4</accession>
<dbReference type="AlphaFoldDB" id="A0A7J0D8L4"/>
<protein>
    <submittedName>
        <fullName evidence="2">Uncharacterized protein</fullName>
    </submittedName>
</protein>
<keyword evidence="5" id="KW-1185">Reference proteome</keyword>
<feature type="region of interest" description="Disordered" evidence="1">
    <location>
        <begin position="66"/>
        <end position="92"/>
    </location>
</feature>
<gene>
    <name evidence="2" type="ORF">Acr_00g0002550</name>
    <name evidence="3" type="ORF">Acr_09g0010060</name>
    <name evidence="4" type="ORF">Acr_23g0004750</name>
</gene>
<dbReference type="Proteomes" id="UP000585474">
    <property type="component" value="Unassembled WGS sequence"/>
</dbReference>
<name>A0A7J0D8L4_9ERIC</name>
<dbReference type="EMBL" id="BJWL01000009">
    <property type="protein sequence ID" value="GFY94560.1"/>
    <property type="molecule type" value="Genomic_DNA"/>
</dbReference>
<evidence type="ECO:0000256" key="1">
    <source>
        <dbReference type="SAM" id="MobiDB-lite"/>
    </source>
</evidence>
<evidence type="ECO:0000313" key="2">
    <source>
        <dbReference type="EMBL" id="GFS28567.1"/>
    </source>
</evidence>
<reference evidence="5" key="1">
    <citation type="submission" date="2019-07" db="EMBL/GenBank/DDBJ databases">
        <title>De Novo Assembly of kiwifruit Actinidia rufa.</title>
        <authorList>
            <person name="Sugita-Konishi S."/>
            <person name="Sato K."/>
            <person name="Mori E."/>
            <person name="Abe Y."/>
            <person name="Kisaki G."/>
            <person name="Hamano K."/>
            <person name="Suezawa K."/>
            <person name="Otani M."/>
            <person name="Fukuda T."/>
            <person name="Manabe T."/>
            <person name="Gomi K."/>
            <person name="Tabuchi M."/>
            <person name="Akimitsu K."/>
            <person name="Kataoka I."/>
        </authorList>
    </citation>
    <scope>NUCLEOTIDE SEQUENCE [LARGE SCALE GENOMIC DNA]</scope>
    <source>
        <strain evidence="5">cv. Fuchu</strain>
    </source>
</reference>
<organism evidence="2 5">
    <name type="scientific">Actinidia rufa</name>
    <dbReference type="NCBI Taxonomy" id="165716"/>
    <lineage>
        <taxon>Eukaryota</taxon>
        <taxon>Viridiplantae</taxon>
        <taxon>Streptophyta</taxon>
        <taxon>Embryophyta</taxon>
        <taxon>Tracheophyta</taxon>
        <taxon>Spermatophyta</taxon>
        <taxon>Magnoliopsida</taxon>
        <taxon>eudicotyledons</taxon>
        <taxon>Gunneridae</taxon>
        <taxon>Pentapetalae</taxon>
        <taxon>asterids</taxon>
        <taxon>Ericales</taxon>
        <taxon>Actinidiaceae</taxon>
        <taxon>Actinidia</taxon>
    </lineage>
</organism>
<evidence type="ECO:0000313" key="3">
    <source>
        <dbReference type="EMBL" id="GFY94560.1"/>
    </source>
</evidence>
<evidence type="ECO:0000313" key="4">
    <source>
        <dbReference type="EMBL" id="GFZ12090.1"/>
    </source>
</evidence>
<sequence length="92" mass="10163">MRELICLLVQARTARLGRARGASSDFLLCSSTALTSHSKLCPSFALPRAVFLQLPPPNRPKNVAVNCPSRSHQTKDYHTRPLPAGYSRLPHL</sequence>
<dbReference type="EMBL" id="BJWL01000045">
    <property type="protein sequence ID" value="GFS28567.1"/>
    <property type="molecule type" value="Genomic_DNA"/>
</dbReference>